<evidence type="ECO:0000256" key="1">
    <source>
        <dbReference type="ARBA" id="ARBA00006547"/>
    </source>
</evidence>
<reference evidence="2 3" key="1">
    <citation type="submission" date="2019-03" db="EMBL/GenBank/DDBJ databases">
        <title>Genomic Encyclopedia of Type Strains, Phase IV (KMG-IV): sequencing the most valuable type-strain genomes for metagenomic binning, comparative biology and taxonomic classification.</title>
        <authorList>
            <person name="Goeker M."/>
        </authorList>
    </citation>
    <scope>NUCLEOTIDE SEQUENCE [LARGE SCALE GENOMIC DNA]</scope>
    <source>
        <strain evidence="2 3">DSM 45765</strain>
    </source>
</reference>
<dbReference type="OrthoDB" id="7181050at2"/>
<dbReference type="SUPFAM" id="SSF54001">
    <property type="entry name" value="Cysteine proteinases"/>
    <property type="match status" value="1"/>
</dbReference>
<dbReference type="InterPro" id="IPR001447">
    <property type="entry name" value="Arylamine_N-AcTrfase"/>
</dbReference>
<protein>
    <submittedName>
        <fullName evidence="2">N-hydroxyarylamine O-acetyltransferase</fullName>
    </submittedName>
</protein>
<dbReference type="GO" id="GO:0016407">
    <property type="term" value="F:acetyltransferase activity"/>
    <property type="evidence" value="ECO:0007669"/>
    <property type="project" value="InterPro"/>
</dbReference>
<dbReference type="InterPro" id="IPR038765">
    <property type="entry name" value="Papain-like_cys_pep_sf"/>
</dbReference>
<proteinExistence type="inferred from homology"/>
<dbReference type="Pfam" id="PF00797">
    <property type="entry name" value="Acetyltransf_2"/>
    <property type="match status" value="1"/>
</dbReference>
<evidence type="ECO:0000313" key="3">
    <source>
        <dbReference type="Proteomes" id="UP000294911"/>
    </source>
</evidence>
<dbReference type="Proteomes" id="UP000294911">
    <property type="component" value="Unassembled WGS sequence"/>
</dbReference>
<dbReference type="EMBL" id="SLXQ01000012">
    <property type="protein sequence ID" value="TCP47346.1"/>
    <property type="molecule type" value="Genomic_DNA"/>
</dbReference>
<organism evidence="2 3">
    <name type="scientific">Tamaricihabitans halophyticus</name>
    <dbReference type="NCBI Taxonomy" id="1262583"/>
    <lineage>
        <taxon>Bacteria</taxon>
        <taxon>Bacillati</taxon>
        <taxon>Actinomycetota</taxon>
        <taxon>Actinomycetes</taxon>
        <taxon>Pseudonocardiales</taxon>
        <taxon>Pseudonocardiaceae</taxon>
        <taxon>Tamaricihabitans</taxon>
    </lineage>
</organism>
<name>A0A4V2SSM6_9PSEU</name>
<dbReference type="Gene3D" id="2.40.128.150">
    <property type="entry name" value="Cysteine proteinases"/>
    <property type="match status" value="1"/>
</dbReference>
<sequence>MTESDQWRINDLDLDAYLARLGLPAEAPTRDYLDSLHEAHLHAFTFDNLDVLLNQHPGVALKSVQEKFVGRGRGGYCFEHSVLFGAALQRLGYNVVRRLGRVGDPTQTARTHLVIEVSLDGQRLLADPGFGFSIRRPIPLVDEAQDTYRGATHRVRRSAEAGQIHWELQRLRESGWERMHTTDELTVYPADVDSGHHYTSTHPESVFQNQLVVARYLADDRHVTLTQHAITIRKPEQGTAHRELTEQELDDWLARLDVRLTADELDRLHRRIAALPS</sequence>
<dbReference type="Gene3D" id="3.30.2140.10">
    <property type="entry name" value="Arylamine N-acetyltransferase"/>
    <property type="match status" value="1"/>
</dbReference>
<dbReference type="AlphaFoldDB" id="A0A4V2SSM6"/>
<gene>
    <name evidence="2" type="ORF">EV191_112142</name>
</gene>
<dbReference type="PANTHER" id="PTHR11786">
    <property type="entry name" value="N-HYDROXYARYLAMINE O-ACETYLTRANSFERASE"/>
    <property type="match status" value="1"/>
</dbReference>
<dbReference type="RefSeq" id="WP_132879311.1">
    <property type="nucleotide sequence ID" value="NZ_SLXQ01000012.1"/>
</dbReference>
<comment type="similarity">
    <text evidence="1">Belongs to the arylamine N-acetyltransferase family.</text>
</comment>
<keyword evidence="3" id="KW-1185">Reference proteome</keyword>
<evidence type="ECO:0000313" key="2">
    <source>
        <dbReference type="EMBL" id="TCP47346.1"/>
    </source>
</evidence>
<comment type="caution">
    <text evidence="2">The sequence shown here is derived from an EMBL/GenBank/DDBJ whole genome shotgun (WGS) entry which is preliminary data.</text>
</comment>
<dbReference type="PANTHER" id="PTHR11786:SF0">
    <property type="entry name" value="ARYLAMINE N-ACETYLTRANSFERASE 4-RELATED"/>
    <property type="match status" value="1"/>
</dbReference>
<accession>A0A4V2SSM6</accession>
<keyword evidence="2" id="KW-0808">Transferase</keyword>